<feature type="compositionally biased region" description="Polar residues" evidence="1">
    <location>
        <begin position="1"/>
        <end position="10"/>
    </location>
</feature>
<feature type="compositionally biased region" description="Basic and acidic residues" evidence="1">
    <location>
        <begin position="45"/>
        <end position="76"/>
    </location>
</feature>
<name>A0ABR4LY89_9EURO</name>
<feature type="compositionally biased region" description="Basic and acidic residues" evidence="1">
    <location>
        <begin position="104"/>
        <end position="122"/>
    </location>
</feature>
<evidence type="ECO:0000313" key="3">
    <source>
        <dbReference type="Proteomes" id="UP001610432"/>
    </source>
</evidence>
<proteinExistence type="predicted"/>
<evidence type="ECO:0000313" key="2">
    <source>
        <dbReference type="EMBL" id="KAL2869508.1"/>
    </source>
</evidence>
<keyword evidence="3" id="KW-1185">Reference proteome</keyword>
<dbReference type="Proteomes" id="UP001610432">
    <property type="component" value="Unassembled WGS sequence"/>
</dbReference>
<gene>
    <name evidence="2" type="ORF">BJX67DRAFT_379059</name>
</gene>
<dbReference type="EMBL" id="JBFXLQ010000009">
    <property type="protein sequence ID" value="KAL2869508.1"/>
    <property type="molecule type" value="Genomic_DNA"/>
</dbReference>
<dbReference type="RefSeq" id="XP_070888487.1">
    <property type="nucleotide sequence ID" value="XM_071032487.1"/>
</dbReference>
<feature type="compositionally biased region" description="Basic and acidic residues" evidence="1">
    <location>
        <begin position="11"/>
        <end position="28"/>
    </location>
</feature>
<evidence type="ECO:0008006" key="4">
    <source>
        <dbReference type="Google" id="ProtNLM"/>
    </source>
</evidence>
<sequence length="181" mass="20425">MPSKQNNYTDTELREQVKNEIHQGDKGGKPGQWSARKAQMTASEYKARGGDYTTSKEEKNPQQQHLDKWTDEEWQTKEGSGSAKQDDGTRKRYLPKKAWEGLSEGERQETEEKKVEGSKEGRQFVGNTAPAKRKRREVGDVEGAGDEEYEEMEDEANDEVEGEEAGTPGVGQPDKKCRKEG</sequence>
<feature type="compositionally biased region" description="Acidic residues" evidence="1">
    <location>
        <begin position="143"/>
        <end position="164"/>
    </location>
</feature>
<dbReference type="GeneID" id="98147559"/>
<evidence type="ECO:0000256" key="1">
    <source>
        <dbReference type="SAM" id="MobiDB-lite"/>
    </source>
</evidence>
<reference evidence="2 3" key="1">
    <citation type="submission" date="2024-07" db="EMBL/GenBank/DDBJ databases">
        <title>Section-level genome sequencing and comparative genomics of Aspergillus sections Usti and Cavernicolus.</title>
        <authorList>
            <consortium name="Lawrence Berkeley National Laboratory"/>
            <person name="Nybo J.L."/>
            <person name="Vesth T.C."/>
            <person name="Theobald S."/>
            <person name="Frisvad J.C."/>
            <person name="Larsen T.O."/>
            <person name="Kjaerboelling I."/>
            <person name="Rothschild-Mancinelli K."/>
            <person name="Lyhne E.K."/>
            <person name="Kogle M.E."/>
            <person name="Barry K."/>
            <person name="Clum A."/>
            <person name="Na H."/>
            <person name="Ledsgaard L."/>
            <person name="Lin J."/>
            <person name="Lipzen A."/>
            <person name="Kuo A."/>
            <person name="Riley R."/>
            <person name="Mondo S."/>
            <person name="Labutti K."/>
            <person name="Haridas S."/>
            <person name="Pangalinan J."/>
            <person name="Salamov A.A."/>
            <person name="Simmons B.A."/>
            <person name="Magnuson J.K."/>
            <person name="Chen J."/>
            <person name="Drula E."/>
            <person name="Henrissat B."/>
            <person name="Wiebenga A."/>
            <person name="Lubbers R.J."/>
            <person name="Gomes A.C."/>
            <person name="Macurrencykelacurrency M.R."/>
            <person name="Stajich J."/>
            <person name="Grigoriev I.V."/>
            <person name="Mortensen U.H."/>
            <person name="De Vries R.P."/>
            <person name="Baker S.E."/>
            <person name="Andersen M.R."/>
        </authorList>
    </citation>
    <scope>NUCLEOTIDE SEQUENCE [LARGE SCALE GENOMIC DNA]</scope>
    <source>
        <strain evidence="2 3">CBS 449.75</strain>
    </source>
</reference>
<protein>
    <recommendedName>
        <fullName evidence="4">DUF5872 domain-containing protein</fullName>
    </recommendedName>
</protein>
<organism evidence="2 3">
    <name type="scientific">Aspergillus lucknowensis</name>
    <dbReference type="NCBI Taxonomy" id="176173"/>
    <lineage>
        <taxon>Eukaryota</taxon>
        <taxon>Fungi</taxon>
        <taxon>Dikarya</taxon>
        <taxon>Ascomycota</taxon>
        <taxon>Pezizomycotina</taxon>
        <taxon>Eurotiomycetes</taxon>
        <taxon>Eurotiomycetidae</taxon>
        <taxon>Eurotiales</taxon>
        <taxon>Aspergillaceae</taxon>
        <taxon>Aspergillus</taxon>
        <taxon>Aspergillus subgen. Nidulantes</taxon>
    </lineage>
</organism>
<accession>A0ABR4LY89</accession>
<comment type="caution">
    <text evidence="2">The sequence shown here is derived from an EMBL/GenBank/DDBJ whole genome shotgun (WGS) entry which is preliminary data.</text>
</comment>
<feature type="region of interest" description="Disordered" evidence="1">
    <location>
        <begin position="1"/>
        <end position="181"/>
    </location>
</feature>